<organism evidence="1 2">
    <name type="scientific">Durusdinium trenchii</name>
    <dbReference type="NCBI Taxonomy" id="1381693"/>
    <lineage>
        <taxon>Eukaryota</taxon>
        <taxon>Sar</taxon>
        <taxon>Alveolata</taxon>
        <taxon>Dinophyceae</taxon>
        <taxon>Suessiales</taxon>
        <taxon>Symbiodiniaceae</taxon>
        <taxon>Durusdinium</taxon>
    </lineage>
</organism>
<gene>
    <name evidence="1" type="ORF">CCMP2556_LOCUS29366</name>
</gene>
<dbReference type="Proteomes" id="UP001642484">
    <property type="component" value="Unassembled WGS sequence"/>
</dbReference>
<comment type="caution">
    <text evidence="1">The sequence shown here is derived from an EMBL/GenBank/DDBJ whole genome shotgun (WGS) entry which is preliminary data.</text>
</comment>
<name>A0ABP0N7R2_9DINO</name>
<reference evidence="1 2" key="1">
    <citation type="submission" date="2024-02" db="EMBL/GenBank/DDBJ databases">
        <authorList>
            <person name="Chen Y."/>
            <person name="Shah S."/>
            <person name="Dougan E. K."/>
            <person name="Thang M."/>
            <person name="Chan C."/>
        </authorList>
    </citation>
    <scope>NUCLEOTIDE SEQUENCE [LARGE SCALE GENOMIC DNA]</scope>
</reference>
<evidence type="ECO:0000313" key="1">
    <source>
        <dbReference type="EMBL" id="CAK9059651.1"/>
    </source>
</evidence>
<accession>A0ABP0N7R2</accession>
<dbReference type="EMBL" id="CAXAMN010021444">
    <property type="protein sequence ID" value="CAK9059651.1"/>
    <property type="molecule type" value="Genomic_DNA"/>
</dbReference>
<protein>
    <submittedName>
        <fullName evidence="1">Uncharacterized protein</fullName>
    </submittedName>
</protein>
<evidence type="ECO:0000313" key="2">
    <source>
        <dbReference type="Proteomes" id="UP001642484"/>
    </source>
</evidence>
<sequence length="115" mass="13006">MIESGFQLRKCFHLNRKCKLNDKMKSLEIWAGHREDHRGDPAKVSFMMNDPSDMVRQAAEEHLNSWAFGSHQAIGCSEPRGAGTVVLAPDKEGPDWKQWSVRLARGYGIGRVPSR</sequence>
<keyword evidence="2" id="KW-1185">Reference proteome</keyword>
<proteinExistence type="predicted"/>